<reference evidence="3" key="1">
    <citation type="submission" date="2022-11" db="UniProtKB">
        <authorList>
            <consortium name="WormBaseParasite"/>
        </authorList>
    </citation>
    <scope>IDENTIFICATION</scope>
</reference>
<evidence type="ECO:0000313" key="2">
    <source>
        <dbReference type="Proteomes" id="UP000887565"/>
    </source>
</evidence>
<feature type="compositionally biased region" description="Polar residues" evidence="1">
    <location>
        <begin position="73"/>
        <end position="94"/>
    </location>
</feature>
<feature type="compositionally biased region" description="Polar residues" evidence="1">
    <location>
        <begin position="50"/>
        <end position="63"/>
    </location>
</feature>
<feature type="region of interest" description="Disordered" evidence="1">
    <location>
        <begin position="1"/>
        <end position="113"/>
    </location>
</feature>
<organism evidence="2 3">
    <name type="scientific">Romanomermis culicivorax</name>
    <name type="common">Nematode worm</name>
    <dbReference type="NCBI Taxonomy" id="13658"/>
    <lineage>
        <taxon>Eukaryota</taxon>
        <taxon>Metazoa</taxon>
        <taxon>Ecdysozoa</taxon>
        <taxon>Nematoda</taxon>
        <taxon>Enoplea</taxon>
        <taxon>Dorylaimia</taxon>
        <taxon>Mermithida</taxon>
        <taxon>Mermithoidea</taxon>
        <taxon>Mermithidae</taxon>
        <taxon>Romanomermis</taxon>
    </lineage>
</organism>
<keyword evidence="2" id="KW-1185">Reference proteome</keyword>
<name>A0A915IYR4_ROMCU</name>
<accession>A0A915IYR4</accession>
<dbReference type="AlphaFoldDB" id="A0A915IYR4"/>
<sequence length="129" mass="13875">MYFTGHNRPLVPITGVVPASKRPSTAVSHTSTQRTPSRTSQLTEPHHHLPSTNSSNKSGSFCTVTRIDEPGYTSPTATSRTVVPNLNSSLTTRSDSPDARSVDSGGTQDRDDYKSALSPVFFDADGIRL</sequence>
<protein>
    <submittedName>
        <fullName evidence="3">Uncharacterized protein</fullName>
    </submittedName>
</protein>
<feature type="compositionally biased region" description="Low complexity" evidence="1">
    <location>
        <begin position="28"/>
        <end position="41"/>
    </location>
</feature>
<evidence type="ECO:0000313" key="3">
    <source>
        <dbReference type="WBParaSite" id="nRc.2.0.1.t18969-RA"/>
    </source>
</evidence>
<evidence type="ECO:0000256" key="1">
    <source>
        <dbReference type="SAM" id="MobiDB-lite"/>
    </source>
</evidence>
<dbReference type="Proteomes" id="UP000887565">
    <property type="component" value="Unplaced"/>
</dbReference>
<proteinExistence type="predicted"/>
<dbReference type="WBParaSite" id="nRc.2.0.1.t18969-RA">
    <property type="protein sequence ID" value="nRc.2.0.1.t18969-RA"/>
    <property type="gene ID" value="nRc.2.0.1.g18969"/>
</dbReference>